<dbReference type="InterPro" id="IPR023210">
    <property type="entry name" value="NADP_OxRdtase_dom"/>
</dbReference>
<protein>
    <submittedName>
        <fullName evidence="2">Oxidoreductase</fullName>
    </submittedName>
</protein>
<dbReference type="GO" id="GO:0016491">
    <property type="term" value="F:oxidoreductase activity"/>
    <property type="evidence" value="ECO:0007669"/>
    <property type="project" value="InterPro"/>
</dbReference>
<dbReference type="PANTHER" id="PTHR43364">
    <property type="entry name" value="NADH-SPECIFIC METHYLGLYOXAL REDUCTASE-RELATED"/>
    <property type="match status" value="1"/>
</dbReference>
<dbReference type="PANTHER" id="PTHR43364:SF18">
    <property type="entry name" value="OXIDOREDUCTASE"/>
    <property type="match status" value="1"/>
</dbReference>
<keyword evidence="3" id="KW-1185">Reference proteome</keyword>
<accession>A0A8J3YLH0</accession>
<organism evidence="2 3">
    <name type="scientific">Virgisporangium aliadipatigenens</name>
    <dbReference type="NCBI Taxonomy" id="741659"/>
    <lineage>
        <taxon>Bacteria</taxon>
        <taxon>Bacillati</taxon>
        <taxon>Actinomycetota</taxon>
        <taxon>Actinomycetes</taxon>
        <taxon>Micromonosporales</taxon>
        <taxon>Micromonosporaceae</taxon>
        <taxon>Virgisporangium</taxon>
    </lineage>
</organism>
<evidence type="ECO:0000313" key="3">
    <source>
        <dbReference type="Proteomes" id="UP000619260"/>
    </source>
</evidence>
<dbReference type="InterPro" id="IPR050523">
    <property type="entry name" value="AKR_Detox_Biosynth"/>
</dbReference>
<dbReference type="InterPro" id="IPR018170">
    <property type="entry name" value="Aldo/ket_reductase_CS"/>
</dbReference>
<name>A0A8J3YLH0_9ACTN</name>
<dbReference type="Proteomes" id="UP000619260">
    <property type="component" value="Unassembled WGS sequence"/>
</dbReference>
<dbReference type="PROSITE" id="PS00062">
    <property type="entry name" value="ALDOKETO_REDUCTASE_2"/>
    <property type="match status" value="1"/>
</dbReference>
<dbReference type="InterPro" id="IPR036812">
    <property type="entry name" value="NAD(P)_OxRdtase_dom_sf"/>
</dbReference>
<feature type="domain" description="NADP-dependent oxidoreductase" evidence="1">
    <location>
        <begin position="1"/>
        <end position="295"/>
    </location>
</feature>
<comment type="caution">
    <text evidence="2">The sequence shown here is derived from an EMBL/GenBank/DDBJ whole genome shotgun (WGS) entry which is preliminary data.</text>
</comment>
<dbReference type="EMBL" id="BOPF01000012">
    <property type="protein sequence ID" value="GIJ46592.1"/>
    <property type="molecule type" value="Genomic_DNA"/>
</dbReference>
<dbReference type="AlphaFoldDB" id="A0A8J3YLH0"/>
<evidence type="ECO:0000313" key="2">
    <source>
        <dbReference type="EMBL" id="GIJ46592.1"/>
    </source>
</evidence>
<gene>
    <name evidence="2" type="ORF">Val02_34780</name>
</gene>
<dbReference type="Pfam" id="PF00248">
    <property type="entry name" value="Aldo_ket_red"/>
    <property type="match status" value="1"/>
</dbReference>
<proteinExistence type="predicted"/>
<dbReference type="GO" id="GO:0005829">
    <property type="term" value="C:cytosol"/>
    <property type="evidence" value="ECO:0007669"/>
    <property type="project" value="TreeGrafter"/>
</dbReference>
<dbReference type="Gene3D" id="3.20.20.100">
    <property type="entry name" value="NADP-dependent oxidoreductase domain"/>
    <property type="match status" value="1"/>
</dbReference>
<sequence>MALGTMTWGVDGDPDDAAAQLKTFMDAGGTLIDTADVYAEGESEALLGSLLEALVPRDEVVLAAKSGLRAGVRRRFDCSRGNLLRSLDATLRRLGTDYVDLWQVHGFDIDTPLEETLSALDHAVLSGRARYVGVSNYSGWQTARAATVQAAGPARAPLISTQMEYSLVERGVEREVLPACAALGMSLIAWSPLGRGVLTGKYRYGIPADSRAASPDLAEFVNPHLDARCGGIVESVSTAADGLGVAPLEVAISWVRDRPGVASTLLGARTVGQLVGALSAERLQLPYEIRAALDDVSLPHTGYPERPA</sequence>
<reference evidence="2" key="1">
    <citation type="submission" date="2021-01" db="EMBL/GenBank/DDBJ databases">
        <title>Whole genome shotgun sequence of Virgisporangium aliadipatigenens NBRC 105644.</title>
        <authorList>
            <person name="Komaki H."/>
            <person name="Tamura T."/>
        </authorList>
    </citation>
    <scope>NUCLEOTIDE SEQUENCE</scope>
    <source>
        <strain evidence="2">NBRC 105644</strain>
    </source>
</reference>
<evidence type="ECO:0000259" key="1">
    <source>
        <dbReference type="Pfam" id="PF00248"/>
    </source>
</evidence>
<dbReference type="SUPFAM" id="SSF51430">
    <property type="entry name" value="NAD(P)-linked oxidoreductase"/>
    <property type="match status" value="1"/>
</dbReference>